<name>A0A937G1K9_9BACT</name>
<evidence type="ECO:0000313" key="2">
    <source>
        <dbReference type="EMBL" id="MBL6448320.1"/>
    </source>
</evidence>
<gene>
    <name evidence="2" type="ORF">JMN32_18545</name>
</gene>
<dbReference type="RefSeq" id="WP_202857860.1">
    <property type="nucleotide sequence ID" value="NZ_JAEUGD010000061.1"/>
</dbReference>
<feature type="transmembrane region" description="Helical" evidence="1">
    <location>
        <begin position="41"/>
        <end position="59"/>
    </location>
</feature>
<dbReference type="AlphaFoldDB" id="A0A937G1K9"/>
<accession>A0A937G1K9</accession>
<feature type="transmembrane region" description="Helical" evidence="1">
    <location>
        <begin position="6"/>
        <end position="29"/>
    </location>
</feature>
<keyword evidence="1" id="KW-0812">Transmembrane</keyword>
<feature type="transmembrane region" description="Helical" evidence="1">
    <location>
        <begin position="79"/>
        <end position="100"/>
    </location>
</feature>
<evidence type="ECO:0000256" key="1">
    <source>
        <dbReference type="SAM" id="Phobius"/>
    </source>
</evidence>
<organism evidence="2 3">
    <name type="scientific">Fulvivirga marina</name>
    <dbReference type="NCBI Taxonomy" id="2494733"/>
    <lineage>
        <taxon>Bacteria</taxon>
        <taxon>Pseudomonadati</taxon>
        <taxon>Bacteroidota</taxon>
        <taxon>Cytophagia</taxon>
        <taxon>Cytophagales</taxon>
        <taxon>Fulvivirgaceae</taxon>
        <taxon>Fulvivirga</taxon>
    </lineage>
</organism>
<reference evidence="2" key="1">
    <citation type="submission" date="2021-01" db="EMBL/GenBank/DDBJ databases">
        <title>Fulvivirga kasyanovii gen. nov., sp nov., a novel member of the phylum Bacteroidetes isolated from seawater in a mussel farm.</title>
        <authorList>
            <person name="Zhao L.-H."/>
            <person name="Wang Z.-J."/>
        </authorList>
    </citation>
    <scope>NUCLEOTIDE SEQUENCE</scope>
    <source>
        <strain evidence="2">29W222</strain>
    </source>
</reference>
<evidence type="ECO:0000313" key="3">
    <source>
        <dbReference type="Proteomes" id="UP000614216"/>
    </source>
</evidence>
<protein>
    <submittedName>
        <fullName evidence="2">Uncharacterized protein</fullName>
    </submittedName>
</protein>
<proteinExistence type="predicted"/>
<keyword evidence="1" id="KW-0472">Membrane</keyword>
<comment type="caution">
    <text evidence="2">The sequence shown here is derived from an EMBL/GenBank/DDBJ whole genome shotgun (WGS) entry which is preliminary data.</text>
</comment>
<keyword evidence="1" id="KW-1133">Transmembrane helix</keyword>
<sequence length="108" mass="11542">MESFINIALWVAMIMVGIAALAAVVLPLINSLSHPKTLVRSAIGVVALIVLFVITWSIADSAVTNAYIEFGVNETSSKFVGGSLMLMYVLFIIAVIGIVFSEINKAIK</sequence>
<dbReference type="Proteomes" id="UP000614216">
    <property type="component" value="Unassembled WGS sequence"/>
</dbReference>
<dbReference type="EMBL" id="JAEUGD010000061">
    <property type="protein sequence ID" value="MBL6448320.1"/>
    <property type="molecule type" value="Genomic_DNA"/>
</dbReference>
<keyword evidence="3" id="KW-1185">Reference proteome</keyword>